<sequence length="82" mass="9270">MEFVPFASGVLLISLLIFLTLLPLLVWSFCQEAPRPSWQLAIAFILCLFLPTLGVLFVLIYVLNIVITHKARVRNKLKVSNS</sequence>
<dbReference type="AlphaFoldDB" id="A0A432WSN9"/>
<dbReference type="Proteomes" id="UP000286934">
    <property type="component" value="Unassembled WGS sequence"/>
</dbReference>
<reference evidence="3" key="1">
    <citation type="journal article" date="2018" name="Front. Microbiol.">
        <title>Genome-Based Analysis Reveals the Taxonomy and Diversity of the Family Idiomarinaceae.</title>
        <authorList>
            <person name="Liu Y."/>
            <person name="Lai Q."/>
            <person name="Shao Z."/>
        </authorList>
    </citation>
    <scope>NUCLEOTIDE SEQUENCE [LARGE SCALE GENOMIC DNA]</scope>
    <source>
        <strain evidence="3">AIS</strain>
    </source>
</reference>
<accession>A0A432WSN9</accession>
<keyword evidence="1" id="KW-0812">Transmembrane</keyword>
<name>A0A432WSN9_9GAMM</name>
<gene>
    <name evidence="2" type="ORF">CWE13_07900</name>
</gene>
<evidence type="ECO:0000313" key="2">
    <source>
        <dbReference type="EMBL" id="RUO36764.1"/>
    </source>
</evidence>
<evidence type="ECO:0000256" key="1">
    <source>
        <dbReference type="SAM" id="Phobius"/>
    </source>
</evidence>
<keyword evidence="3" id="KW-1185">Reference proteome</keyword>
<protein>
    <submittedName>
        <fullName evidence="2">Uncharacterized protein</fullName>
    </submittedName>
</protein>
<comment type="caution">
    <text evidence="2">The sequence shown here is derived from an EMBL/GenBank/DDBJ whole genome shotgun (WGS) entry which is preliminary data.</text>
</comment>
<keyword evidence="1" id="KW-0472">Membrane</keyword>
<dbReference type="EMBL" id="PIPP01000003">
    <property type="protein sequence ID" value="RUO36764.1"/>
    <property type="molecule type" value="Genomic_DNA"/>
</dbReference>
<organism evidence="2 3">
    <name type="scientific">Aliidiomarina shirensis</name>
    <dbReference type="NCBI Taxonomy" id="1048642"/>
    <lineage>
        <taxon>Bacteria</taxon>
        <taxon>Pseudomonadati</taxon>
        <taxon>Pseudomonadota</taxon>
        <taxon>Gammaproteobacteria</taxon>
        <taxon>Alteromonadales</taxon>
        <taxon>Idiomarinaceae</taxon>
        <taxon>Aliidiomarina</taxon>
    </lineage>
</organism>
<feature type="transmembrane region" description="Helical" evidence="1">
    <location>
        <begin position="40"/>
        <end position="67"/>
    </location>
</feature>
<evidence type="ECO:0000313" key="3">
    <source>
        <dbReference type="Proteomes" id="UP000286934"/>
    </source>
</evidence>
<proteinExistence type="predicted"/>
<keyword evidence="1" id="KW-1133">Transmembrane helix</keyword>